<dbReference type="InterPro" id="IPR006186">
    <property type="entry name" value="Ser/Thr-sp_prot-phosphatase"/>
</dbReference>
<dbReference type="EMBL" id="BK016182">
    <property type="protein sequence ID" value="DAG00507.1"/>
    <property type="molecule type" value="Genomic_DNA"/>
</dbReference>
<dbReference type="InterPro" id="IPR019039">
    <property type="entry name" value="T4-Rnl1-like_N"/>
</dbReference>
<dbReference type="GO" id="GO:0110154">
    <property type="term" value="P:RNA decapping"/>
    <property type="evidence" value="ECO:0007669"/>
    <property type="project" value="TreeGrafter"/>
</dbReference>
<dbReference type="Pfam" id="PF09511">
    <property type="entry name" value="RNA_lig_T4_1"/>
    <property type="match status" value="1"/>
</dbReference>
<accession>A0A8S5V1L4</accession>
<dbReference type="SUPFAM" id="SSF52540">
    <property type="entry name" value="P-loop containing nucleoside triphosphate hydrolases"/>
    <property type="match status" value="1"/>
</dbReference>
<dbReference type="GO" id="GO:0016791">
    <property type="term" value="F:phosphatase activity"/>
    <property type="evidence" value="ECO:0007669"/>
    <property type="project" value="TreeGrafter"/>
</dbReference>
<feature type="domain" description="Calcineurin-like phosphoesterase" evidence="1">
    <location>
        <begin position="181"/>
        <end position="362"/>
    </location>
</feature>
<dbReference type="Pfam" id="PF00149">
    <property type="entry name" value="Metallophos"/>
    <property type="match status" value="1"/>
</dbReference>
<dbReference type="InterPro" id="IPR027417">
    <property type="entry name" value="P-loop_NTPase"/>
</dbReference>
<evidence type="ECO:0000259" key="2">
    <source>
        <dbReference type="Pfam" id="PF09511"/>
    </source>
</evidence>
<dbReference type="InterPro" id="IPR004843">
    <property type="entry name" value="Calcineurin-like_PHP"/>
</dbReference>
<name>A0A8S5V1L4_9CAUD</name>
<evidence type="ECO:0000259" key="1">
    <source>
        <dbReference type="Pfam" id="PF00149"/>
    </source>
</evidence>
<sequence length="739" mass="87105">MRDLIIMRGCPGCGKSTAIEESGLKDYVLSPDDIRLMLRAPEVNENGEYRISQQDNALVFKMLDEMLVHRMENGSPTIIDATHCSSGKWHTKQINRYRDLAKQYKYRLFYWEPERKDIEVYVERNKYRDELNRVPENVIRNMYHNWETINLPKDFTKLDKLRFRDDFNNLIKDTATTYDQVIVVGDIHGCNTTLQELISKYDIKDEKNLYIFVGDYFDRGIENLEVLDTLFDIAEQKNVILLEGNHEAHWADWAFDRDEDRDDNGMIRFKETTLKQWQTKYTSEKDLKKQLRILYRRMLPAYFFRYGHQDYIVTHAGLGCLPKQNMAAWQYINGHGGYDFEVSQAYESLANFNGYPIQVFGHRRALTTKHSIALEGQVEFGGFLKYLVVDKNGYEIHQIKNEFYNKDYLKTENELSKYFKGTYIATLDEEVNAIANSRHIIAKKLPDNLMSLNFNKSTFYHAIWNDLTVKARGLFVDQTTGAVKARSYNKFFNFGERGDEQEEFDNLVYPVHISRKENGFLGIISWDEEHQKIIFASKSTTQGNFAPMIRDVWDRCLEHNRNLIINLCKKYNASAVFEVCHPGDNTHMIDYKGKKHLFLLDFIPNQLHLNGVNIDIEFSDKLCKEFINNYKPEKDNLMACALNIKANCLEQLEHYIKNIFMAEPKTEGYVITDATGKMYKQKFPYYLIWKRRRYYLDCIKSGKELPEIDLQDDLDFINFIKDKNFNTIIEARKAYIERK</sequence>
<dbReference type="PANTHER" id="PTHR42850:SF4">
    <property type="entry name" value="ZINC-DEPENDENT ENDOPOLYPHOSPHATASE"/>
    <property type="match status" value="1"/>
</dbReference>
<dbReference type="PRINTS" id="PR00114">
    <property type="entry name" value="STPHPHTASE"/>
</dbReference>
<dbReference type="GO" id="GO:0008803">
    <property type="term" value="F:bis(5'-nucleosyl)-tetraphosphatase (symmetrical) activity"/>
    <property type="evidence" value="ECO:0007669"/>
    <property type="project" value="TreeGrafter"/>
</dbReference>
<dbReference type="PANTHER" id="PTHR42850">
    <property type="entry name" value="METALLOPHOSPHOESTERASE"/>
    <property type="match status" value="1"/>
</dbReference>
<organism evidence="3">
    <name type="scientific">Myoviridae sp. ctJ2i1</name>
    <dbReference type="NCBI Taxonomy" id="2825079"/>
    <lineage>
        <taxon>Viruses</taxon>
        <taxon>Duplodnaviria</taxon>
        <taxon>Heunggongvirae</taxon>
        <taxon>Uroviricota</taxon>
        <taxon>Caudoviricetes</taxon>
    </lineage>
</organism>
<reference evidence="3" key="1">
    <citation type="journal article" date="2021" name="Proc. Natl. Acad. Sci. U.S.A.">
        <title>A Catalog of Tens of Thousands of Viruses from Human Metagenomes Reveals Hidden Associations with Chronic Diseases.</title>
        <authorList>
            <person name="Tisza M.J."/>
            <person name="Buck C.B."/>
        </authorList>
    </citation>
    <scope>NUCLEOTIDE SEQUENCE</scope>
    <source>
        <strain evidence="3">CtJ2i1</strain>
    </source>
</reference>
<dbReference type="Gene3D" id="3.40.50.300">
    <property type="entry name" value="P-loop containing nucleotide triphosphate hydrolases"/>
    <property type="match status" value="1"/>
</dbReference>
<dbReference type="Pfam" id="PF13671">
    <property type="entry name" value="AAA_33"/>
    <property type="match status" value="1"/>
</dbReference>
<feature type="domain" description="T4 RNA ligase 1-like N-terminal" evidence="2">
    <location>
        <begin position="470"/>
        <end position="686"/>
    </location>
</feature>
<evidence type="ECO:0000313" key="3">
    <source>
        <dbReference type="EMBL" id="DAG00507.1"/>
    </source>
</evidence>
<dbReference type="SUPFAM" id="SSF56300">
    <property type="entry name" value="Metallo-dependent phosphatases"/>
    <property type="match status" value="1"/>
</dbReference>
<dbReference type="InterPro" id="IPR029052">
    <property type="entry name" value="Metallo-depent_PP-like"/>
</dbReference>
<dbReference type="Gene3D" id="3.60.21.10">
    <property type="match status" value="1"/>
</dbReference>
<protein>
    <submittedName>
        <fullName evidence="3">Uncharacterized protein</fullName>
    </submittedName>
</protein>
<dbReference type="InterPro" id="IPR050126">
    <property type="entry name" value="Ap4A_hydrolase"/>
</dbReference>
<proteinExistence type="predicted"/>